<accession>A0A8H3EG52</accession>
<dbReference type="GO" id="GO:0003697">
    <property type="term" value="F:single-stranded DNA binding"/>
    <property type="evidence" value="ECO:0007669"/>
    <property type="project" value="TreeGrafter"/>
</dbReference>
<dbReference type="AlphaFoldDB" id="A0A8H3EG52"/>
<keyword evidence="3" id="KW-0539">Nucleus</keyword>
<dbReference type="GO" id="GO:0005662">
    <property type="term" value="C:DNA replication factor A complex"/>
    <property type="evidence" value="ECO:0007669"/>
    <property type="project" value="TreeGrafter"/>
</dbReference>
<dbReference type="GO" id="GO:0000724">
    <property type="term" value="P:double-strand break repair via homologous recombination"/>
    <property type="evidence" value="ECO:0007669"/>
    <property type="project" value="TreeGrafter"/>
</dbReference>
<dbReference type="GO" id="GO:0006284">
    <property type="term" value="P:base-excision repair"/>
    <property type="evidence" value="ECO:0007669"/>
    <property type="project" value="TreeGrafter"/>
</dbReference>
<dbReference type="Proteomes" id="UP000664169">
    <property type="component" value="Unassembled WGS sequence"/>
</dbReference>
<dbReference type="GO" id="GO:0003684">
    <property type="term" value="F:damaged DNA binding"/>
    <property type="evidence" value="ECO:0007669"/>
    <property type="project" value="TreeGrafter"/>
</dbReference>
<dbReference type="GO" id="GO:0006260">
    <property type="term" value="P:DNA replication"/>
    <property type="evidence" value="ECO:0007669"/>
    <property type="project" value="InterPro"/>
</dbReference>
<dbReference type="Gene3D" id="2.40.50.140">
    <property type="entry name" value="Nucleic acid-binding proteins"/>
    <property type="match status" value="1"/>
</dbReference>
<evidence type="ECO:0000256" key="2">
    <source>
        <dbReference type="ARBA" id="ARBA00009761"/>
    </source>
</evidence>
<keyword evidence="5" id="KW-1185">Reference proteome</keyword>
<dbReference type="GO" id="GO:0035861">
    <property type="term" value="C:site of double-strand break"/>
    <property type="evidence" value="ECO:0007669"/>
    <property type="project" value="TreeGrafter"/>
</dbReference>
<dbReference type="PANTHER" id="PTHR15114:SF1">
    <property type="entry name" value="REPLICATION PROTEIN A 14 KDA SUBUNIT"/>
    <property type="match status" value="1"/>
</dbReference>
<dbReference type="InterPro" id="IPR013970">
    <property type="entry name" value="Rfa2"/>
</dbReference>
<name>A0A8H3EG52_9LECA</name>
<evidence type="ECO:0000313" key="4">
    <source>
        <dbReference type="EMBL" id="CAF9906566.1"/>
    </source>
</evidence>
<dbReference type="Pfam" id="PF08661">
    <property type="entry name" value="Rep_fac-A_3"/>
    <property type="match status" value="1"/>
</dbReference>
<dbReference type="EMBL" id="CAJPDQ010000003">
    <property type="protein sequence ID" value="CAF9906566.1"/>
    <property type="molecule type" value="Genomic_DNA"/>
</dbReference>
<dbReference type="OrthoDB" id="188186at2759"/>
<gene>
    <name evidence="4" type="ORF">GOMPHAMPRED_004787</name>
</gene>
<sequence length="131" mass="14392">MTLDATPRITARYLERFTHQTVRIVGKVTLLGGEFATLEADGSVTISLNRQAHLTVGNAAEIIGKVQEDLMVKCFQATDFGTNFGKFRMSMGFLLLVACVDFLVGADYAAADAVVECTHRHKRIFYDAGDE</sequence>
<dbReference type="PANTHER" id="PTHR15114">
    <property type="entry name" value="REPLICATION PROTEIN A3"/>
    <property type="match status" value="1"/>
</dbReference>
<reference evidence="4" key="1">
    <citation type="submission" date="2021-03" db="EMBL/GenBank/DDBJ databases">
        <authorList>
            <person name="Tagirdzhanova G."/>
        </authorList>
    </citation>
    <scope>NUCLEOTIDE SEQUENCE</scope>
</reference>
<evidence type="ECO:0000313" key="5">
    <source>
        <dbReference type="Proteomes" id="UP000664169"/>
    </source>
</evidence>
<dbReference type="InterPro" id="IPR012340">
    <property type="entry name" value="NA-bd_OB-fold"/>
</dbReference>
<dbReference type="SUPFAM" id="SSF50249">
    <property type="entry name" value="Nucleic acid-binding proteins"/>
    <property type="match status" value="1"/>
</dbReference>
<comment type="subcellular location">
    <subcellularLocation>
        <location evidence="1">Nucleus</location>
    </subcellularLocation>
</comment>
<proteinExistence type="inferred from homology"/>
<organism evidence="4 5">
    <name type="scientific">Gomphillus americanus</name>
    <dbReference type="NCBI Taxonomy" id="1940652"/>
    <lineage>
        <taxon>Eukaryota</taxon>
        <taxon>Fungi</taxon>
        <taxon>Dikarya</taxon>
        <taxon>Ascomycota</taxon>
        <taxon>Pezizomycotina</taxon>
        <taxon>Lecanoromycetes</taxon>
        <taxon>OSLEUM clade</taxon>
        <taxon>Ostropomycetidae</taxon>
        <taxon>Ostropales</taxon>
        <taxon>Graphidaceae</taxon>
        <taxon>Gomphilloideae</taxon>
        <taxon>Gomphillus</taxon>
    </lineage>
</organism>
<dbReference type="GO" id="GO:0006289">
    <property type="term" value="P:nucleotide-excision repair"/>
    <property type="evidence" value="ECO:0007669"/>
    <property type="project" value="TreeGrafter"/>
</dbReference>
<comment type="caution">
    <text evidence="4">The sequence shown here is derived from an EMBL/GenBank/DDBJ whole genome shotgun (WGS) entry which is preliminary data.</text>
</comment>
<evidence type="ECO:0000256" key="3">
    <source>
        <dbReference type="ARBA" id="ARBA00023242"/>
    </source>
</evidence>
<comment type="similarity">
    <text evidence="2">Belongs to the replication factor A protein 3 family.</text>
</comment>
<dbReference type="CDD" id="cd04479">
    <property type="entry name" value="RPA3"/>
    <property type="match status" value="1"/>
</dbReference>
<dbReference type="GO" id="GO:0006298">
    <property type="term" value="P:mismatch repair"/>
    <property type="evidence" value="ECO:0007669"/>
    <property type="project" value="TreeGrafter"/>
</dbReference>
<protein>
    <recommendedName>
        <fullName evidence="6">Replication factor A protein 3</fullName>
    </recommendedName>
</protein>
<evidence type="ECO:0000256" key="1">
    <source>
        <dbReference type="ARBA" id="ARBA00004123"/>
    </source>
</evidence>
<evidence type="ECO:0008006" key="6">
    <source>
        <dbReference type="Google" id="ProtNLM"/>
    </source>
</evidence>